<dbReference type="AlphaFoldDB" id="A0A1M6TWW1"/>
<evidence type="ECO:0000313" key="3">
    <source>
        <dbReference type="EMBL" id="SHK61380.1"/>
    </source>
</evidence>
<sequence length="253" mass="28947">MELLNYKTFGEGQPLIIIHGLLGSLDNWLTLGKRFSEQYQVYLIDQRNHGKSFHSDEWSYDRMVEDLEYFIDELGIENPILLGHSMGGKTVMQFTAFHPDKVDKLIVADIGPKFYPPHHKQIFAGLDAVPIGEIASRQQVDDILKEYVADLGTRTFLMKNLTRSGEGFAWKMNLPVIKANIENVGEALSYHLPIETETLFVRGGKSDYILDDDWDEIEEIFPNATLETVDNAGHWLHAEQPEDFYNKVIQFIG</sequence>
<dbReference type="Gene3D" id="3.40.50.1820">
    <property type="entry name" value="alpha/beta hydrolase"/>
    <property type="match status" value="1"/>
</dbReference>
<dbReference type="PANTHER" id="PTHR46118">
    <property type="entry name" value="PROTEIN ABHD11"/>
    <property type="match status" value="1"/>
</dbReference>
<dbReference type="GO" id="GO:0016787">
    <property type="term" value="F:hydrolase activity"/>
    <property type="evidence" value="ECO:0007669"/>
    <property type="project" value="UniProtKB-KW"/>
</dbReference>
<dbReference type="Proteomes" id="UP000184474">
    <property type="component" value="Unassembled WGS sequence"/>
</dbReference>
<evidence type="ECO:0000256" key="1">
    <source>
        <dbReference type="ARBA" id="ARBA00022801"/>
    </source>
</evidence>
<accession>A0A1M6TWW1</accession>
<name>A0A1M6TWW1_REIAG</name>
<proteinExistence type="predicted"/>
<dbReference type="SUPFAM" id="SSF53474">
    <property type="entry name" value="alpha/beta-Hydrolases"/>
    <property type="match status" value="1"/>
</dbReference>
<evidence type="ECO:0000313" key="4">
    <source>
        <dbReference type="Proteomes" id="UP000184474"/>
    </source>
</evidence>
<feature type="domain" description="AB hydrolase-1" evidence="2">
    <location>
        <begin position="14"/>
        <end position="240"/>
    </location>
</feature>
<dbReference type="EMBL" id="FRAA01000006">
    <property type="protein sequence ID" value="SHK61380.1"/>
    <property type="molecule type" value="Genomic_DNA"/>
</dbReference>
<keyword evidence="1" id="KW-0378">Hydrolase</keyword>
<dbReference type="PANTHER" id="PTHR46118:SF4">
    <property type="entry name" value="PROTEIN ABHD11"/>
    <property type="match status" value="1"/>
</dbReference>
<organism evidence="3 4">
    <name type="scientific">Reichenbachiella agariperforans</name>
    <dbReference type="NCBI Taxonomy" id="156994"/>
    <lineage>
        <taxon>Bacteria</taxon>
        <taxon>Pseudomonadati</taxon>
        <taxon>Bacteroidota</taxon>
        <taxon>Cytophagia</taxon>
        <taxon>Cytophagales</taxon>
        <taxon>Reichenbachiellaceae</taxon>
        <taxon>Reichenbachiella</taxon>
    </lineage>
</organism>
<dbReference type="PRINTS" id="PR00111">
    <property type="entry name" value="ABHYDROLASE"/>
</dbReference>
<evidence type="ECO:0000259" key="2">
    <source>
        <dbReference type="Pfam" id="PF00561"/>
    </source>
</evidence>
<keyword evidence="4" id="KW-1185">Reference proteome</keyword>
<reference evidence="4" key="1">
    <citation type="submission" date="2016-11" db="EMBL/GenBank/DDBJ databases">
        <authorList>
            <person name="Varghese N."/>
            <person name="Submissions S."/>
        </authorList>
    </citation>
    <scope>NUCLEOTIDE SEQUENCE [LARGE SCALE GENOMIC DNA]</scope>
    <source>
        <strain evidence="4">DSM 26134</strain>
    </source>
</reference>
<gene>
    <name evidence="3" type="ORF">SAMN04488028_106213</name>
</gene>
<dbReference type="InterPro" id="IPR029058">
    <property type="entry name" value="AB_hydrolase_fold"/>
</dbReference>
<dbReference type="Pfam" id="PF00561">
    <property type="entry name" value="Abhydrolase_1"/>
    <property type="match status" value="1"/>
</dbReference>
<dbReference type="RefSeq" id="WP_073124010.1">
    <property type="nucleotide sequence ID" value="NZ_FRAA01000006.1"/>
</dbReference>
<dbReference type="InterPro" id="IPR000073">
    <property type="entry name" value="AB_hydrolase_1"/>
</dbReference>
<dbReference type="STRING" id="156994.SAMN04488028_106213"/>
<protein>
    <submittedName>
        <fullName evidence="3">Pimeloyl-ACP methyl ester carboxylesterase</fullName>
    </submittedName>
</protein>